<keyword evidence="2" id="KW-1185">Reference proteome</keyword>
<evidence type="ECO:0000313" key="2">
    <source>
        <dbReference type="Proteomes" id="UP000030854"/>
    </source>
</evidence>
<dbReference type="EMBL" id="JNVN01000369">
    <property type="protein sequence ID" value="KHJ35510.1"/>
    <property type="molecule type" value="Genomic_DNA"/>
</dbReference>
<dbReference type="AlphaFoldDB" id="A0A0B1PDS6"/>
<accession>A0A0B1PDS6</accession>
<organism evidence="1 2">
    <name type="scientific">Uncinula necator</name>
    <name type="common">Grape powdery mildew</name>
    <dbReference type="NCBI Taxonomy" id="52586"/>
    <lineage>
        <taxon>Eukaryota</taxon>
        <taxon>Fungi</taxon>
        <taxon>Dikarya</taxon>
        <taxon>Ascomycota</taxon>
        <taxon>Pezizomycotina</taxon>
        <taxon>Leotiomycetes</taxon>
        <taxon>Erysiphales</taxon>
        <taxon>Erysiphaceae</taxon>
        <taxon>Erysiphe</taxon>
    </lineage>
</organism>
<reference evidence="1 2" key="1">
    <citation type="journal article" date="2014" name="BMC Genomics">
        <title>Adaptive genomic structural variation in the grape powdery mildew pathogen, Erysiphe necator.</title>
        <authorList>
            <person name="Jones L."/>
            <person name="Riaz S."/>
            <person name="Morales-Cruz A."/>
            <person name="Amrine K.C."/>
            <person name="McGuire B."/>
            <person name="Gubler W.D."/>
            <person name="Walker M.A."/>
            <person name="Cantu D."/>
        </authorList>
    </citation>
    <scope>NUCLEOTIDE SEQUENCE [LARGE SCALE GENOMIC DNA]</scope>
    <source>
        <strain evidence="2">c</strain>
    </source>
</reference>
<gene>
    <name evidence="1" type="ORF">EV44_g4986</name>
</gene>
<sequence>MLEKFMRIDGFTVKVSPEIALEDIKFEISVLQKGITWTQKSILNAEQESLIVVSFTSSEWELPSMKHNYVIS</sequence>
<protein>
    <submittedName>
        <fullName evidence="1">Uncharacterized protein</fullName>
    </submittedName>
</protein>
<evidence type="ECO:0000313" key="1">
    <source>
        <dbReference type="EMBL" id="KHJ35510.1"/>
    </source>
</evidence>
<name>A0A0B1PDS6_UNCNE</name>
<dbReference type="HOGENOM" id="CLU_2724100_0_0_1"/>
<comment type="caution">
    <text evidence="1">The sequence shown here is derived from an EMBL/GenBank/DDBJ whole genome shotgun (WGS) entry which is preliminary data.</text>
</comment>
<proteinExistence type="predicted"/>
<dbReference type="Proteomes" id="UP000030854">
    <property type="component" value="Unassembled WGS sequence"/>
</dbReference>